<proteinExistence type="predicted"/>
<sequence length="330" mass="35514">MQQRPLSRTGREVSAVGLGTWQLGPDWGGVGEDEALAVLRTAADAGVTLFDTADVYGDGRSEEIIGKFLTGTDATGITVATKMGRREDQVPENYVMENFRGWLDRSRRLLGQDTLDLVQLHCPPSAVLDDDATWDALDQLVTEGVIAAYGASVETMDQALSALQRPHLTNLQIIFNPFRLKPLDEVLPLAAEKNVAVLARVPLASGLLSGKYTADTTFDKDDHRTYNRNGEAFDKGETFSGVPFDEGVAAADELKASLPEGVTLPAATLAWIASRTGITSVIPGARSVSQAASNAAAGDLLDGGFDIAAFDTLVRDVYDRRLRAEIHPQW</sequence>
<dbReference type="PANTHER" id="PTHR43312">
    <property type="entry name" value="D-THREO-ALDOSE 1-DEHYDROGENASE"/>
    <property type="match status" value="1"/>
</dbReference>
<dbReference type="InterPro" id="IPR053135">
    <property type="entry name" value="AKR2_Oxidoreductase"/>
</dbReference>
<organism evidence="2 3">
    <name type="scientific">Microbacterium proteolyticum</name>
    <dbReference type="NCBI Taxonomy" id="1572644"/>
    <lineage>
        <taxon>Bacteria</taxon>
        <taxon>Bacillati</taxon>
        <taxon>Actinomycetota</taxon>
        <taxon>Actinomycetes</taxon>
        <taxon>Micrococcales</taxon>
        <taxon>Microbacteriaceae</taxon>
        <taxon>Microbacterium</taxon>
    </lineage>
</organism>
<dbReference type="Gene3D" id="3.20.20.100">
    <property type="entry name" value="NADP-dependent oxidoreductase domain"/>
    <property type="match status" value="1"/>
</dbReference>
<dbReference type="RefSeq" id="WP_183420481.1">
    <property type="nucleotide sequence ID" value="NZ_JACHXY010000003.1"/>
</dbReference>
<dbReference type="PANTHER" id="PTHR43312:SF1">
    <property type="entry name" value="NADP-DEPENDENT OXIDOREDUCTASE DOMAIN-CONTAINING PROTEIN"/>
    <property type="match status" value="1"/>
</dbReference>
<dbReference type="CDD" id="cd19086">
    <property type="entry name" value="AKR_AKR11C1"/>
    <property type="match status" value="1"/>
</dbReference>
<evidence type="ECO:0000259" key="1">
    <source>
        <dbReference type="Pfam" id="PF00248"/>
    </source>
</evidence>
<gene>
    <name evidence="2" type="ORF">FHS07_002804</name>
</gene>
<feature type="domain" description="NADP-dependent oxidoreductase" evidence="1">
    <location>
        <begin position="16"/>
        <end position="299"/>
    </location>
</feature>
<accession>A0A7W5GGG6</accession>
<dbReference type="EMBL" id="JACHXY010000003">
    <property type="protein sequence ID" value="MBB3159086.1"/>
    <property type="molecule type" value="Genomic_DNA"/>
</dbReference>
<dbReference type="InterPro" id="IPR023210">
    <property type="entry name" value="NADP_OxRdtase_dom"/>
</dbReference>
<dbReference type="InterPro" id="IPR036812">
    <property type="entry name" value="NAD(P)_OxRdtase_dom_sf"/>
</dbReference>
<comment type="caution">
    <text evidence="2">The sequence shown here is derived from an EMBL/GenBank/DDBJ whole genome shotgun (WGS) entry which is preliminary data.</text>
</comment>
<dbReference type="AlphaFoldDB" id="A0A7W5GGG6"/>
<dbReference type="Proteomes" id="UP000543579">
    <property type="component" value="Unassembled WGS sequence"/>
</dbReference>
<dbReference type="Pfam" id="PF00248">
    <property type="entry name" value="Aldo_ket_red"/>
    <property type="match status" value="1"/>
</dbReference>
<name>A0A7W5GGG6_9MICO</name>
<dbReference type="SUPFAM" id="SSF51430">
    <property type="entry name" value="NAD(P)-linked oxidoreductase"/>
    <property type="match status" value="1"/>
</dbReference>
<evidence type="ECO:0000313" key="2">
    <source>
        <dbReference type="EMBL" id="MBB3159086.1"/>
    </source>
</evidence>
<protein>
    <submittedName>
        <fullName evidence="2">Aryl-alcohol dehydrogenase-like predicted oxidoreductase</fullName>
    </submittedName>
</protein>
<evidence type="ECO:0000313" key="3">
    <source>
        <dbReference type="Proteomes" id="UP000543579"/>
    </source>
</evidence>
<reference evidence="2 3" key="1">
    <citation type="submission" date="2020-08" db="EMBL/GenBank/DDBJ databases">
        <title>Genomic Encyclopedia of Type Strains, Phase III (KMG-III): the genomes of soil and plant-associated and newly described type strains.</title>
        <authorList>
            <person name="Whitman W."/>
        </authorList>
    </citation>
    <scope>NUCLEOTIDE SEQUENCE [LARGE SCALE GENOMIC DNA]</scope>
    <source>
        <strain evidence="2 3">CECT 8356</strain>
    </source>
</reference>